<keyword evidence="2" id="KW-1185">Reference proteome</keyword>
<reference evidence="1 2" key="1">
    <citation type="journal article" date="2012" name="Appl. Environ. Microbiol.">
        <title>Short-read sequencing for genomic analysis of the brown rot fungus Fibroporia radiculosa.</title>
        <authorList>
            <person name="Tang J.D."/>
            <person name="Perkins A.D."/>
            <person name="Sonstegard T.S."/>
            <person name="Schroeder S.G."/>
            <person name="Burgess S.C."/>
            <person name="Diehl S.V."/>
        </authorList>
    </citation>
    <scope>NUCLEOTIDE SEQUENCE [LARGE SCALE GENOMIC DNA]</scope>
    <source>
        <strain evidence="1 2">TFFH 294</strain>
    </source>
</reference>
<dbReference type="STRING" id="599839.J7RVD6"/>
<dbReference type="OrthoDB" id="9975943at2759"/>
<gene>
    <name evidence="1" type="ORF">FIBRA_00329</name>
</gene>
<protein>
    <recommendedName>
        <fullName evidence="3">NAD-dependent epimerase/dehydratase domain-containing protein</fullName>
    </recommendedName>
</protein>
<organism evidence="1 2">
    <name type="scientific">Fibroporia radiculosa</name>
    <dbReference type="NCBI Taxonomy" id="599839"/>
    <lineage>
        <taxon>Eukaryota</taxon>
        <taxon>Fungi</taxon>
        <taxon>Dikarya</taxon>
        <taxon>Basidiomycota</taxon>
        <taxon>Agaricomycotina</taxon>
        <taxon>Agaricomycetes</taxon>
        <taxon>Polyporales</taxon>
        <taxon>Fibroporiaceae</taxon>
        <taxon>Fibroporia</taxon>
    </lineage>
</organism>
<evidence type="ECO:0000313" key="2">
    <source>
        <dbReference type="Proteomes" id="UP000006352"/>
    </source>
</evidence>
<evidence type="ECO:0008006" key="3">
    <source>
        <dbReference type="Google" id="ProtNLM"/>
    </source>
</evidence>
<dbReference type="Gene3D" id="3.40.50.720">
    <property type="entry name" value="NAD(P)-binding Rossmann-like Domain"/>
    <property type="match status" value="1"/>
</dbReference>
<proteinExistence type="predicted"/>
<dbReference type="InParanoid" id="J7RVD6"/>
<dbReference type="AlphaFoldDB" id="J7RVD6"/>
<evidence type="ECO:0000313" key="1">
    <source>
        <dbReference type="EMBL" id="CCL98335.1"/>
    </source>
</evidence>
<dbReference type="PANTHER" id="PTHR14097">
    <property type="entry name" value="OXIDOREDUCTASE HTATIP2"/>
    <property type="match status" value="1"/>
</dbReference>
<accession>J7RVD6</accession>
<dbReference type="GeneID" id="24093246"/>
<dbReference type="RefSeq" id="XP_012177618.1">
    <property type="nucleotide sequence ID" value="XM_012322228.1"/>
</dbReference>
<dbReference type="SUPFAM" id="SSF51735">
    <property type="entry name" value="NAD(P)-binding Rossmann-fold domains"/>
    <property type="match status" value="1"/>
</dbReference>
<dbReference type="EMBL" id="HE796877">
    <property type="protein sequence ID" value="CCL98335.1"/>
    <property type="molecule type" value="Genomic_DNA"/>
</dbReference>
<dbReference type="InterPro" id="IPR036291">
    <property type="entry name" value="NAD(P)-bd_dom_sf"/>
</dbReference>
<dbReference type="HOGENOM" id="CLU_071330_5_1_1"/>
<dbReference type="PANTHER" id="PTHR14097:SF8">
    <property type="entry name" value="NAD(P)-BINDING DOMAIN-CONTAINING PROTEIN"/>
    <property type="match status" value="1"/>
</dbReference>
<sequence>MHLLLTGATGVAGLAVYRAALADPAITHITLLTRRLFPAWTAAELPPNAPVKTTVLLHSDFLAYPPDIMRVLGCADACVWALGRNALGMREEAYTEVTWAYAMAAVMALCEAGVGMGRAAGSEFRFVFVSAEGTDSEVMGRPGRMWATVKRKTELDLAAFCANSVGMKAHILRLGYFFPSSKYAEVRRNPRDLPLQCTDCIMAPLLSFMAPTLSTPRHDLAWCAVELAKGRWPDKALVRSEEITQLTKKL</sequence>
<dbReference type="Proteomes" id="UP000006352">
    <property type="component" value="Unassembled WGS sequence"/>
</dbReference>
<name>J7RVD6_9APHY</name>